<keyword evidence="3" id="KW-1185">Reference proteome</keyword>
<reference evidence="2 3" key="1">
    <citation type="journal article" date="2014" name="Genome Announc.">
        <title>Genome Sequence and Methylome of Soil Bacterium Gemmatirosa kalamazoonensis KBS708T, a Member of the Rarely Cultivated Gemmatimonadetes Phylum.</title>
        <authorList>
            <person name="Debruyn J.M."/>
            <person name="Radosevich M."/>
            <person name="Wommack K.E."/>
            <person name="Polson S.W."/>
            <person name="Hauser L.J."/>
            <person name="Fawaz M.N."/>
            <person name="Korlach J."/>
            <person name="Tsai Y.C."/>
        </authorList>
    </citation>
    <scope>NUCLEOTIDE SEQUENCE [LARGE SCALE GENOMIC DNA]</scope>
    <source>
        <strain evidence="2 3">KBS708</strain>
        <plasmid evidence="3">Plasmid 1</plasmid>
    </source>
</reference>
<feature type="domain" description="Transcription regulator PadR N-terminal" evidence="1">
    <location>
        <begin position="14"/>
        <end position="89"/>
    </location>
</feature>
<dbReference type="EMBL" id="CP007129">
    <property type="protein sequence ID" value="AHG92668.1"/>
    <property type="molecule type" value="Genomic_DNA"/>
</dbReference>
<geneLocation type="plasmid" evidence="2 3">
    <name>1</name>
</geneLocation>
<dbReference type="OrthoDB" id="120743at2"/>
<dbReference type="InParanoid" id="W0RSW1"/>
<dbReference type="RefSeq" id="WP_025413999.1">
    <property type="nucleotide sequence ID" value="NZ_CP007129.1"/>
</dbReference>
<proteinExistence type="predicted"/>
<dbReference type="HOGENOM" id="CLU_063440_12_0_0"/>
<dbReference type="Gene3D" id="1.10.10.10">
    <property type="entry name" value="Winged helix-like DNA-binding domain superfamily/Winged helix DNA-binding domain"/>
    <property type="match status" value="1"/>
</dbReference>
<gene>
    <name evidence="2" type="ORF">J421_5133</name>
</gene>
<dbReference type="InterPro" id="IPR036388">
    <property type="entry name" value="WH-like_DNA-bd_sf"/>
</dbReference>
<sequence length="109" mass="11902">MGRDLLGGFEHLVLLAILRLDADAYAPAILDEIERTTGRAPAAGSVYVTLDRLEAKGFIRSRVGGETPERGGRPRRYVTVTARGLREVRAARAELSALWRGLETRLDGA</sequence>
<dbReference type="InterPro" id="IPR005149">
    <property type="entry name" value="Tscrpt_reg_PadR_N"/>
</dbReference>
<dbReference type="AlphaFoldDB" id="W0RSW1"/>
<dbReference type="Pfam" id="PF03551">
    <property type="entry name" value="PadR"/>
    <property type="match status" value="1"/>
</dbReference>
<dbReference type="InterPro" id="IPR036390">
    <property type="entry name" value="WH_DNA-bd_sf"/>
</dbReference>
<keyword evidence="2" id="KW-0614">Plasmid</keyword>
<evidence type="ECO:0000313" key="3">
    <source>
        <dbReference type="Proteomes" id="UP000019151"/>
    </source>
</evidence>
<dbReference type="KEGG" id="gba:J421_5133"/>
<name>W0RSW1_9BACT</name>
<protein>
    <submittedName>
        <fullName evidence="2">Transcriptional regulator PadR family protein</fullName>
    </submittedName>
</protein>
<dbReference type="SUPFAM" id="SSF46785">
    <property type="entry name" value="Winged helix' DNA-binding domain"/>
    <property type="match status" value="1"/>
</dbReference>
<evidence type="ECO:0000313" key="2">
    <source>
        <dbReference type="EMBL" id="AHG92668.1"/>
    </source>
</evidence>
<accession>W0RSW1</accession>
<evidence type="ECO:0000259" key="1">
    <source>
        <dbReference type="Pfam" id="PF03551"/>
    </source>
</evidence>
<organism evidence="2 3">
    <name type="scientific">Gemmatirosa kalamazoonensis</name>
    <dbReference type="NCBI Taxonomy" id="861299"/>
    <lineage>
        <taxon>Bacteria</taxon>
        <taxon>Pseudomonadati</taxon>
        <taxon>Gemmatimonadota</taxon>
        <taxon>Gemmatimonadia</taxon>
        <taxon>Gemmatimonadales</taxon>
        <taxon>Gemmatimonadaceae</taxon>
        <taxon>Gemmatirosa</taxon>
    </lineage>
</organism>
<dbReference type="Proteomes" id="UP000019151">
    <property type="component" value="Plasmid 1"/>
</dbReference>